<dbReference type="Proteomes" id="UP000559404">
    <property type="component" value="Unassembled WGS sequence"/>
</dbReference>
<name>A0A838XSA1_9HYPH</name>
<evidence type="ECO:0000313" key="1">
    <source>
        <dbReference type="EMBL" id="MBA4612627.1"/>
    </source>
</evidence>
<protein>
    <submittedName>
        <fullName evidence="1">Uncharacterized protein</fullName>
    </submittedName>
</protein>
<gene>
    <name evidence="1" type="ORF">H1W37_13250</name>
</gene>
<organism evidence="1 2">
    <name type="scientific">Stappia taiwanensis</name>
    <dbReference type="NCBI Taxonomy" id="992267"/>
    <lineage>
        <taxon>Bacteria</taxon>
        <taxon>Pseudomonadati</taxon>
        <taxon>Pseudomonadota</taxon>
        <taxon>Alphaproteobacteria</taxon>
        <taxon>Hyphomicrobiales</taxon>
        <taxon>Stappiaceae</taxon>
        <taxon>Stappia</taxon>
    </lineage>
</organism>
<reference evidence="1 2" key="1">
    <citation type="submission" date="2020-07" db="EMBL/GenBank/DDBJ databases">
        <authorList>
            <person name="Li M."/>
        </authorList>
    </citation>
    <scope>NUCLEOTIDE SEQUENCE [LARGE SCALE GENOMIC DNA]</scope>
    <source>
        <strain evidence="1 2">DSM 23284</strain>
    </source>
</reference>
<reference evidence="1 2" key="2">
    <citation type="submission" date="2020-08" db="EMBL/GenBank/DDBJ databases">
        <title>Stappia taiwanensis sp. nov., isolated from a coastal thermal spring.</title>
        <authorList>
            <person name="Kampfer P."/>
        </authorList>
    </citation>
    <scope>NUCLEOTIDE SEQUENCE [LARGE SCALE GENOMIC DNA]</scope>
    <source>
        <strain evidence="1 2">DSM 23284</strain>
    </source>
</reference>
<dbReference type="AlphaFoldDB" id="A0A838XSA1"/>
<proteinExistence type="predicted"/>
<evidence type="ECO:0000313" key="2">
    <source>
        <dbReference type="Proteomes" id="UP000559404"/>
    </source>
</evidence>
<dbReference type="RefSeq" id="WP_181760818.1">
    <property type="nucleotide sequence ID" value="NZ_BMCR01000003.1"/>
</dbReference>
<dbReference type="EMBL" id="JACEON010000012">
    <property type="protein sequence ID" value="MBA4612627.1"/>
    <property type="molecule type" value="Genomic_DNA"/>
</dbReference>
<accession>A0A838XSA1</accession>
<keyword evidence="2" id="KW-1185">Reference proteome</keyword>
<sequence length="169" mass="17853">MTEPVHLSPCGNMGGAAAEQLVIEGLRRWLDGYRTGSIDCWERAWNLYACTLGVERARATVTSLSCYARALNAWTKGGVHMLPYDCPRRCPQECLAVALVAASQAGDQMAAGELADELVLAPGLPAALETAAGFADALRGARLFLPRRDALPCLWAGLAGACGPGATRH</sequence>
<comment type="caution">
    <text evidence="1">The sequence shown here is derived from an EMBL/GenBank/DDBJ whole genome shotgun (WGS) entry which is preliminary data.</text>
</comment>